<accession>A0ABS6BFY3</accession>
<keyword evidence="6" id="KW-0411">Iron-sulfur</keyword>
<comment type="cofactor">
    <cofactor evidence="1">
        <name>[3Fe-4S] cluster</name>
        <dbReference type="ChEBI" id="CHEBI:21137"/>
    </cofactor>
</comment>
<keyword evidence="7" id="KW-0003">3Fe-4S</keyword>
<dbReference type="EMBL" id="JAHKNI010000030">
    <property type="protein sequence ID" value="MBU3068114.1"/>
    <property type="molecule type" value="Genomic_DNA"/>
</dbReference>
<evidence type="ECO:0000256" key="3">
    <source>
        <dbReference type="ARBA" id="ARBA00022723"/>
    </source>
</evidence>
<name>A0ABS6BFY3_9NOCA</name>
<sequence length="63" mass="6809">MRVLIDADRCQGHLRCMNLAPGVFDCDDLGYGVVALAGPVPAESEQLVRRCAANCPEHAITIR</sequence>
<keyword evidence="5" id="KW-0408">Iron</keyword>
<dbReference type="PANTHER" id="PTHR36923:SF3">
    <property type="entry name" value="FERREDOXIN"/>
    <property type="match status" value="1"/>
</dbReference>
<evidence type="ECO:0000313" key="9">
    <source>
        <dbReference type="Proteomes" id="UP000733379"/>
    </source>
</evidence>
<dbReference type="InterPro" id="IPR051269">
    <property type="entry name" value="Fe-S_cluster_ET"/>
</dbReference>
<dbReference type="Proteomes" id="UP000733379">
    <property type="component" value="Unassembled WGS sequence"/>
</dbReference>
<keyword evidence="4" id="KW-0249">Electron transport</keyword>
<keyword evidence="9" id="KW-1185">Reference proteome</keyword>
<protein>
    <submittedName>
        <fullName evidence="8">Ferredoxin</fullName>
    </submittedName>
</protein>
<keyword evidence="3" id="KW-0479">Metal-binding</keyword>
<dbReference type="Gene3D" id="3.30.70.20">
    <property type="match status" value="1"/>
</dbReference>
<proteinExistence type="predicted"/>
<keyword evidence="2" id="KW-0813">Transport</keyword>
<dbReference type="SUPFAM" id="SSF54862">
    <property type="entry name" value="4Fe-4S ferredoxins"/>
    <property type="match status" value="1"/>
</dbReference>
<comment type="caution">
    <text evidence="8">The sequence shown here is derived from an EMBL/GenBank/DDBJ whole genome shotgun (WGS) entry which is preliminary data.</text>
</comment>
<reference evidence="8 9" key="1">
    <citation type="submission" date="2021-06" db="EMBL/GenBank/DDBJ databases">
        <title>Actinomycetes sequencing.</title>
        <authorList>
            <person name="Shan Q."/>
        </authorList>
    </citation>
    <scope>NUCLEOTIDE SEQUENCE [LARGE SCALE GENOMIC DNA]</scope>
    <source>
        <strain evidence="8 9">NEAU-G5</strain>
    </source>
</reference>
<evidence type="ECO:0000256" key="7">
    <source>
        <dbReference type="ARBA" id="ARBA00023291"/>
    </source>
</evidence>
<evidence type="ECO:0000256" key="5">
    <source>
        <dbReference type="ARBA" id="ARBA00023004"/>
    </source>
</evidence>
<organism evidence="8 9">
    <name type="scientific">Nocardia albiluteola</name>
    <dbReference type="NCBI Taxonomy" id="2842303"/>
    <lineage>
        <taxon>Bacteria</taxon>
        <taxon>Bacillati</taxon>
        <taxon>Actinomycetota</taxon>
        <taxon>Actinomycetes</taxon>
        <taxon>Mycobacteriales</taxon>
        <taxon>Nocardiaceae</taxon>
        <taxon>Nocardia</taxon>
    </lineage>
</organism>
<dbReference type="Pfam" id="PF13459">
    <property type="entry name" value="Fer4_15"/>
    <property type="match status" value="1"/>
</dbReference>
<dbReference type="PANTHER" id="PTHR36923">
    <property type="entry name" value="FERREDOXIN"/>
    <property type="match status" value="1"/>
</dbReference>
<evidence type="ECO:0000256" key="2">
    <source>
        <dbReference type="ARBA" id="ARBA00022448"/>
    </source>
</evidence>
<gene>
    <name evidence="8" type="ORF">KO481_42185</name>
</gene>
<evidence type="ECO:0000256" key="4">
    <source>
        <dbReference type="ARBA" id="ARBA00022982"/>
    </source>
</evidence>
<evidence type="ECO:0000256" key="6">
    <source>
        <dbReference type="ARBA" id="ARBA00023014"/>
    </source>
</evidence>
<evidence type="ECO:0000313" key="8">
    <source>
        <dbReference type="EMBL" id="MBU3068114.1"/>
    </source>
</evidence>
<evidence type="ECO:0000256" key="1">
    <source>
        <dbReference type="ARBA" id="ARBA00001927"/>
    </source>
</evidence>